<gene>
    <name evidence="1" type="ORF">OWV82_014225</name>
</gene>
<keyword evidence="2" id="KW-1185">Reference proteome</keyword>
<evidence type="ECO:0000313" key="2">
    <source>
        <dbReference type="Proteomes" id="UP001164539"/>
    </source>
</evidence>
<comment type="caution">
    <text evidence="1">The sequence shown here is derived from an EMBL/GenBank/DDBJ whole genome shotgun (WGS) entry which is preliminary data.</text>
</comment>
<name>A0ACC1XLZ2_MELAZ</name>
<sequence length="212" mass="23946">MAAKPLTTEAIALTEKKMDMTLDDIIKMSKNTTTNPKKQRRAPNKSQKVFNNAVQDKALKVRQYMGSRSSLRQGVLAQRRSNFQGNHFPLAAAEARRAAVAPVRNRAFNGGMLANNMIRPRVGPQPVQRRAGNGGFIAKSRPQQQQQQRQRHQQQRQEDNAMPKQKPQTLDSLFANMKEQRMKAFPRPPNNGVQRNGGGRPRVPWARGRFGN</sequence>
<protein>
    <submittedName>
        <fullName evidence="1">Ribosome maturation factor</fullName>
    </submittedName>
</protein>
<evidence type="ECO:0000313" key="1">
    <source>
        <dbReference type="EMBL" id="KAJ4711882.1"/>
    </source>
</evidence>
<organism evidence="1 2">
    <name type="scientific">Melia azedarach</name>
    <name type="common">Chinaberry tree</name>
    <dbReference type="NCBI Taxonomy" id="155640"/>
    <lineage>
        <taxon>Eukaryota</taxon>
        <taxon>Viridiplantae</taxon>
        <taxon>Streptophyta</taxon>
        <taxon>Embryophyta</taxon>
        <taxon>Tracheophyta</taxon>
        <taxon>Spermatophyta</taxon>
        <taxon>Magnoliopsida</taxon>
        <taxon>eudicotyledons</taxon>
        <taxon>Gunneridae</taxon>
        <taxon>Pentapetalae</taxon>
        <taxon>rosids</taxon>
        <taxon>malvids</taxon>
        <taxon>Sapindales</taxon>
        <taxon>Meliaceae</taxon>
        <taxon>Melia</taxon>
    </lineage>
</organism>
<dbReference type="Proteomes" id="UP001164539">
    <property type="component" value="Chromosome 8"/>
</dbReference>
<reference evidence="1 2" key="1">
    <citation type="journal article" date="2023" name="Science">
        <title>Complex scaffold remodeling in plant triterpene biosynthesis.</title>
        <authorList>
            <person name="De La Pena R."/>
            <person name="Hodgson H."/>
            <person name="Liu J.C."/>
            <person name="Stephenson M.J."/>
            <person name="Martin A.C."/>
            <person name="Owen C."/>
            <person name="Harkess A."/>
            <person name="Leebens-Mack J."/>
            <person name="Jimenez L.E."/>
            <person name="Osbourn A."/>
            <person name="Sattely E.S."/>
        </authorList>
    </citation>
    <scope>NUCLEOTIDE SEQUENCE [LARGE SCALE GENOMIC DNA]</scope>
    <source>
        <strain evidence="2">cv. JPN11</strain>
        <tissue evidence="1">Leaf</tissue>
    </source>
</reference>
<dbReference type="EMBL" id="CM051401">
    <property type="protein sequence ID" value="KAJ4711882.1"/>
    <property type="molecule type" value="Genomic_DNA"/>
</dbReference>
<accession>A0ACC1XLZ2</accession>
<proteinExistence type="predicted"/>